<comment type="catalytic activity">
    <reaction evidence="4">
        <text>ATP + H2O = ADP + phosphate + H(+)</text>
        <dbReference type="Rhea" id="RHEA:13065"/>
        <dbReference type="ChEBI" id="CHEBI:15377"/>
        <dbReference type="ChEBI" id="CHEBI:15378"/>
        <dbReference type="ChEBI" id="CHEBI:30616"/>
        <dbReference type="ChEBI" id="CHEBI:43474"/>
        <dbReference type="ChEBI" id="CHEBI:456216"/>
        <dbReference type="EC" id="5.6.2.4"/>
    </reaction>
</comment>
<dbReference type="Pfam" id="PF01935">
    <property type="entry name" value="DUF87"/>
    <property type="match status" value="1"/>
</dbReference>
<comment type="catalytic activity">
    <reaction evidence="2">
        <text>Couples ATP hydrolysis with the unwinding of duplex DNA by translocating in the 3'-5' direction.</text>
        <dbReference type="EC" id="5.6.2.4"/>
    </reaction>
</comment>
<name>E1QPN8_VULDI</name>
<gene>
    <name evidence="6" type="ordered locus">Vdis_0944</name>
</gene>
<dbReference type="SUPFAM" id="SSF52540">
    <property type="entry name" value="P-loop containing nucleoside triphosphate hydrolases"/>
    <property type="match status" value="1"/>
</dbReference>
<evidence type="ECO:0000256" key="2">
    <source>
        <dbReference type="ARBA" id="ARBA00034617"/>
    </source>
</evidence>
<evidence type="ECO:0000256" key="3">
    <source>
        <dbReference type="ARBA" id="ARBA00048954"/>
    </source>
</evidence>
<dbReference type="STRING" id="572478.Vdis_0944"/>
<comment type="catalytic activity">
    <reaction evidence="3">
        <text>ATP + H2O = ADP + phosphate + H(+)</text>
        <dbReference type="Rhea" id="RHEA:13065"/>
        <dbReference type="ChEBI" id="CHEBI:15377"/>
        <dbReference type="ChEBI" id="CHEBI:15378"/>
        <dbReference type="ChEBI" id="CHEBI:30616"/>
        <dbReference type="ChEBI" id="CHEBI:43474"/>
        <dbReference type="ChEBI" id="CHEBI:456216"/>
        <dbReference type="EC" id="5.6.2.3"/>
    </reaction>
</comment>
<dbReference type="AlphaFoldDB" id="E1QPN8"/>
<evidence type="ECO:0000259" key="5">
    <source>
        <dbReference type="Pfam" id="PF01935"/>
    </source>
</evidence>
<dbReference type="InterPro" id="IPR002789">
    <property type="entry name" value="HerA_central"/>
</dbReference>
<dbReference type="GO" id="GO:0043139">
    <property type="term" value="F:5'-3' DNA helicase activity"/>
    <property type="evidence" value="ECO:0007669"/>
    <property type="project" value="UniProtKB-EC"/>
</dbReference>
<feature type="domain" description="Helicase HerA central" evidence="5">
    <location>
        <begin position="141"/>
        <end position="389"/>
    </location>
</feature>
<reference evidence="7" key="2">
    <citation type="journal article" date="2010" name="Stand. Genomic Sci.">
        <title>Complete genome sequence of Vulcanisaeta distributa type strain (IC-017T).</title>
        <authorList>
            <person name="Mavromatis K."/>
            <person name="Sikorski J."/>
            <person name="Pabst E."/>
            <person name="Teshima H."/>
            <person name="Lapidus A."/>
            <person name="Lucas S."/>
            <person name="Nolan M."/>
            <person name="Glavina Del Rio T."/>
            <person name="Cheng J."/>
            <person name="Bruce D."/>
            <person name="Goodwin L."/>
            <person name="Pitluck S."/>
            <person name="Liolios K."/>
            <person name="Ivanova N."/>
            <person name="Mikhailova N."/>
            <person name="Pati A."/>
            <person name="Chen A."/>
            <person name="Palaniappan K."/>
            <person name="Land M."/>
            <person name="Hauser L."/>
            <person name="Chang Y."/>
            <person name="Jeffries C."/>
            <person name="Rohde M."/>
            <person name="Spring S."/>
            <person name="Goker M."/>
            <person name="Wirth R."/>
            <person name="Woyke T."/>
            <person name="Bristow J."/>
            <person name="Eisen J."/>
            <person name="Markowitz V."/>
            <person name="Hugenholtz P."/>
            <person name="Klenk H."/>
            <person name="Kyrpides N."/>
        </authorList>
    </citation>
    <scope>NUCLEOTIDE SEQUENCE [LARGE SCALE GENOMIC DNA]</scope>
    <source>
        <strain evidence="7">DSM 14429 / JCM 11212 / NBRC 100878 / IC-017</strain>
    </source>
</reference>
<accession>E1QPN8</accession>
<dbReference type="eggNOG" id="arCOG00280">
    <property type="taxonomic scope" value="Archaea"/>
</dbReference>
<organism evidence="6 7">
    <name type="scientific">Vulcanisaeta distributa (strain DSM 14429 / JCM 11212 / NBRC 100878 / IC-017)</name>
    <dbReference type="NCBI Taxonomy" id="572478"/>
    <lineage>
        <taxon>Archaea</taxon>
        <taxon>Thermoproteota</taxon>
        <taxon>Thermoprotei</taxon>
        <taxon>Thermoproteales</taxon>
        <taxon>Thermoproteaceae</taxon>
        <taxon>Vulcanisaeta</taxon>
    </lineage>
</organism>
<dbReference type="GeneID" id="9751873"/>
<dbReference type="RefSeq" id="WP_013336059.1">
    <property type="nucleotide sequence ID" value="NC_014537.1"/>
</dbReference>
<dbReference type="PANTHER" id="PTHR42957">
    <property type="entry name" value="HELICASE MJ1565-RELATED"/>
    <property type="match status" value="1"/>
</dbReference>
<evidence type="ECO:0000256" key="4">
    <source>
        <dbReference type="ARBA" id="ARBA00048988"/>
    </source>
</evidence>
<dbReference type="GO" id="GO:0043138">
    <property type="term" value="F:3'-5' DNA helicase activity"/>
    <property type="evidence" value="ECO:0007669"/>
    <property type="project" value="UniProtKB-EC"/>
</dbReference>
<comment type="similarity">
    <text evidence="1">Belongs to the HerA family.</text>
</comment>
<dbReference type="Proteomes" id="UP000006681">
    <property type="component" value="Chromosome"/>
</dbReference>
<dbReference type="InterPro" id="IPR027417">
    <property type="entry name" value="P-loop_NTPase"/>
</dbReference>
<evidence type="ECO:0000256" key="1">
    <source>
        <dbReference type="ARBA" id="ARBA00007816"/>
    </source>
</evidence>
<dbReference type="Gene3D" id="3.40.50.300">
    <property type="entry name" value="P-loop containing nucleotide triphosphate hydrolases"/>
    <property type="match status" value="2"/>
</dbReference>
<evidence type="ECO:0000313" key="6">
    <source>
        <dbReference type="EMBL" id="ADN50334.1"/>
    </source>
</evidence>
<dbReference type="InterPro" id="IPR008571">
    <property type="entry name" value="HerA-like"/>
</dbReference>
<sequence length="534" mass="59877">MKVGVVIKAQSPRAFWFRVFDNVEDRINVGTFVTLDNYESRVNGPILARVTRVIRHNYLVDDRVIAQLGSEDVINTFRDYGIDIQYIAQSTLARASIIGYRVGTRFSKPLKPPKPMDFVYLPTEGELSKLLRLDNGGVRLVIGSVRSLSIPAELDANKLVSHHCAILAATGGGKSWLAGVIVEELVLRAEIPIIIIDPHGEYSAMQVPKSSVDDAKYVASLVKVYVPGKVDTTSLDDYFKARFSVKRKYVRFGINPRSLSLRLMEGLLDHYYGLTDAQRRILEEAWQYMGMDNELTGLDEFLNDLEKSGGRVVKGYGNELALSTLLTKVKMLIENRPFFITRPGEFYGNEPIRLLDIKDLMEYGIHVLDLSGLDLVDQQALVALILNNIFRISSMRRDRLVFIVVEEAHNYAPSVGSSLSTSALIKIAREGRKFGVGLCIISQRPSKVHPDVLSQCLTQVFKRIINPVDLRYVRNVVEFISDEDLWEVRVLNEDDALVTGLAVPMPLPVKVRDRLTEHGGVTPALIPRGNITRV</sequence>
<dbReference type="OrthoDB" id="107033at2157"/>
<protein>
    <recommendedName>
        <fullName evidence="5">Helicase HerA central domain-containing protein</fullName>
    </recommendedName>
</protein>
<dbReference type="PANTHER" id="PTHR42957:SF1">
    <property type="entry name" value="HELICASE MJ1565-RELATED"/>
    <property type="match status" value="1"/>
</dbReference>
<keyword evidence="7" id="KW-1185">Reference proteome</keyword>
<evidence type="ECO:0000313" key="7">
    <source>
        <dbReference type="Proteomes" id="UP000006681"/>
    </source>
</evidence>
<dbReference type="EMBL" id="CP002100">
    <property type="protein sequence ID" value="ADN50334.1"/>
    <property type="molecule type" value="Genomic_DNA"/>
</dbReference>
<reference evidence="6 7" key="1">
    <citation type="journal article" date="2010" name="Stand. Genomic Sci.">
        <title>Complete genome sequence of Vulcanisaeta distributa type strain (IC-017).</title>
        <authorList>
            <person name="Mavromatis K."/>
            <person name="Sikorski J."/>
            <person name="Pabst E."/>
            <person name="Teshima H."/>
            <person name="Lapidus A."/>
            <person name="Lucas S."/>
            <person name="Nolan M."/>
            <person name="Glavina Del Rio T."/>
            <person name="Cheng J.F."/>
            <person name="Bruce D."/>
            <person name="Goodwin L."/>
            <person name="Pitluck S."/>
            <person name="Liolios K."/>
            <person name="Ivanova N."/>
            <person name="Mikhailova N."/>
            <person name="Pati A."/>
            <person name="Chen A."/>
            <person name="Palaniappan K."/>
            <person name="Land M."/>
            <person name="Hauser L."/>
            <person name="Chang Y.J."/>
            <person name="Jeffries C.D."/>
            <person name="Rohde M."/>
            <person name="Spring S."/>
            <person name="Goker M."/>
            <person name="Wirth R."/>
            <person name="Woyke T."/>
            <person name="Bristow J."/>
            <person name="Eisen J.A."/>
            <person name="Markowitz V."/>
            <person name="Hugenholtz P."/>
            <person name="Klenk H.P."/>
            <person name="Kyrpides N.C."/>
        </authorList>
    </citation>
    <scope>NUCLEOTIDE SEQUENCE [LARGE SCALE GENOMIC DNA]</scope>
    <source>
        <strain evidence="7">DSM 14429 / JCM 11212 / NBRC 100878 / IC-017</strain>
    </source>
</reference>
<proteinExistence type="inferred from homology"/>
<dbReference type="KEGG" id="vdi:Vdis_0944"/>
<dbReference type="HOGENOM" id="CLU_023842_2_0_2"/>